<feature type="chain" id="PRO_5047077354" description="Lipoprotein" evidence="1">
    <location>
        <begin position="19"/>
        <end position="131"/>
    </location>
</feature>
<organism evidence="2 3">
    <name type="scientific">Pontibacillus chungwhensis</name>
    <dbReference type="NCBI Taxonomy" id="265426"/>
    <lineage>
        <taxon>Bacteria</taxon>
        <taxon>Bacillati</taxon>
        <taxon>Bacillota</taxon>
        <taxon>Bacilli</taxon>
        <taxon>Bacillales</taxon>
        <taxon>Bacillaceae</taxon>
        <taxon>Pontibacillus</taxon>
    </lineage>
</organism>
<name>A0ABY8UVT8_9BACI</name>
<dbReference type="Proteomes" id="UP001236652">
    <property type="component" value="Chromosome"/>
</dbReference>
<dbReference type="PROSITE" id="PS51257">
    <property type="entry name" value="PROKAR_LIPOPROTEIN"/>
    <property type="match status" value="1"/>
</dbReference>
<evidence type="ECO:0000313" key="3">
    <source>
        <dbReference type="Proteomes" id="UP001236652"/>
    </source>
</evidence>
<keyword evidence="1" id="KW-0732">Signal</keyword>
<proteinExistence type="predicted"/>
<evidence type="ECO:0008006" key="4">
    <source>
        <dbReference type="Google" id="ProtNLM"/>
    </source>
</evidence>
<dbReference type="RefSeq" id="WP_231419002.1">
    <property type="nucleotide sequence ID" value="NZ_CP126446.1"/>
</dbReference>
<evidence type="ECO:0000256" key="1">
    <source>
        <dbReference type="SAM" id="SignalP"/>
    </source>
</evidence>
<gene>
    <name evidence="2" type="ORF">QNI29_17640</name>
</gene>
<feature type="signal peptide" evidence="1">
    <location>
        <begin position="1"/>
        <end position="18"/>
    </location>
</feature>
<sequence length="131" mass="15096">MKRHLLTYITLMLSLVIAAGCSSSSTSNGVEEHSNEALEEALLRHPDFPALQGSDEEAKIVQTQSAGKLDTTFSSDVKVENKDNSYIIYLQKTWEQDGQEYKNYWKYEYDPDREDLKLMEHQVEDRQMSTI</sequence>
<keyword evidence="3" id="KW-1185">Reference proteome</keyword>
<accession>A0ABY8UVT8</accession>
<protein>
    <recommendedName>
        <fullName evidence="4">Lipoprotein</fullName>
    </recommendedName>
</protein>
<reference evidence="2 3" key="1">
    <citation type="submission" date="2023-05" db="EMBL/GenBank/DDBJ databases">
        <title>Comparative genomics reveals the evidence of polycyclic aromatic hydrocarbons degradation in moderately halophilic genus Pontibacillus.</title>
        <authorList>
            <person name="Yang H."/>
            <person name="Qian Z."/>
        </authorList>
    </citation>
    <scope>NUCLEOTIDE SEQUENCE [LARGE SCALE GENOMIC DNA]</scope>
    <source>
        <strain evidence="3">HN14</strain>
    </source>
</reference>
<evidence type="ECO:0000313" key="2">
    <source>
        <dbReference type="EMBL" id="WIF97533.1"/>
    </source>
</evidence>
<dbReference type="EMBL" id="CP126446">
    <property type="protein sequence ID" value="WIF97533.1"/>
    <property type="molecule type" value="Genomic_DNA"/>
</dbReference>